<feature type="domain" description="Transposase IS200-like" evidence="1">
    <location>
        <begin position="27"/>
        <end position="139"/>
    </location>
</feature>
<evidence type="ECO:0000313" key="3">
    <source>
        <dbReference type="Proteomes" id="UP000772181"/>
    </source>
</evidence>
<dbReference type="SUPFAM" id="SSF143422">
    <property type="entry name" value="Transposase IS200-like"/>
    <property type="match status" value="1"/>
</dbReference>
<dbReference type="AlphaFoldDB" id="A0A933GNE6"/>
<sequence length="163" mass="19417">MPARWKEDQKLYHRSDTVRLRDFNYSDPAYVYFVTLCARHQKEPFKNEDLSNEIITALLHLKETKIFLYCYCLMPDHLHVAISPRNQNLSGILRDFKSYTTKISWRFGIIGKLWQRNFYDHIARHDENLLTICQYILENPVRKGLVEEVEGWPYSALVDPLPL</sequence>
<dbReference type="Proteomes" id="UP000772181">
    <property type="component" value="Unassembled WGS sequence"/>
</dbReference>
<evidence type="ECO:0000313" key="2">
    <source>
        <dbReference type="EMBL" id="MBI4595730.1"/>
    </source>
</evidence>
<dbReference type="GO" id="GO:0006313">
    <property type="term" value="P:DNA transposition"/>
    <property type="evidence" value="ECO:0007669"/>
    <property type="project" value="InterPro"/>
</dbReference>
<proteinExistence type="predicted"/>
<dbReference type="NCBIfam" id="NF047646">
    <property type="entry name" value="REP_Tyr_transpos"/>
    <property type="match status" value="1"/>
</dbReference>
<dbReference type="EMBL" id="JACQWF010000230">
    <property type="protein sequence ID" value="MBI4595730.1"/>
    <property type="molecule type" value="Genomic_DNA"/>
</dbReference>
<gene>
    <name evidence="2" type="ORF">HY730_05050</name>
</gene>
<dbReference type="InterPro" id="IPR002686">
    <property type="entry name" value="Transposase_17"/>
</dbReference>
<comment type="caution">
    <text evidence="2">The sequence shown here is derived from an EMBL/GenBank/DDBJ whole genome shotgun (WGS) entry which is preliminary data.</text>
</comment>
<dbReference type="Gene3D" id="3.30.70.1290">
    <property type="entry name" value="Transposase IS200-like"/>
    <property type="match status" value="1"/>
</dbReference>
<accession>A0A933GNE6</accession>
<dbReference type="Pfam" id="PF01797">
    <property type="entry name" value="Y1_Tnp"/>
    <property type="match status" value="1"/>
</dbReference>
<protein>
    <submittedName>
        <fullName evidence="2">Transposase</fullName>
    </submittedName>
</protein>
<dbReference type="PANTHER" id="PTHR36966:SF1">
    <property type="entry name" value="REP-ASSOCIATED TYROSINE TRANSPOSASE"/>
    <property type="match status" value="1"/>
</dbReference>
<organism evidence="2 3">
    <name type="scientific">Tectimicrobiota bacterium</name>
    <dbReference type="NCBI Taxonomy" id="2528274"/>
    <lineage>
        <taxon>Bacteria</taxon>
        <taxon>Pseudomonadati</taxon>
        <taxon>Nitrospinota/Tectimicrobiota group</taxon>
        <taxon>Candidatus Tectimicrobiota</taxon>
    </lineage>
</organism>
<dbReference type="InterPro" id="IPR036515">
    <property type="entry name" value="Transposase_17_sf"/>
</dbReference>
<dbReference type="GO" id="GO:0004803">
    <property type="term" value="F:transposase activity"/>
    <property type="evidence" value="ECO:0007669"/>
    <property type="project" value="InterPro"/>
</dbReference>
<dbReference type="PANTHER" id="PTHR36966">
    <property type="entry name" value="REP-ASSOCIATED TYROSINE TRANSPOSASE"/>
    <property type="match status" value="1"/>
</dbReference>
<name>A0A933GNE6_UNCTE</name>
<dbReference type="InterPro" id="IPR052715">
    <property type="entry name" value="RAYT_transposase"/>
</dbReference>
<dbReference type="SMART" id="SM01321">
    <property type="entry name" value="Y1_Tnp"/>
    <property type="match status" value="1"/>
</dbReference>
<evidence type="ECO:0000259" key="1">
    <source>
        <dbReference type="SMART" id="SM01321"/>
    </source>
</evidence>
<dbReference type="GO" id="GO:0043565">
    <property type="term" value="F:sequence-specific DNA binding"/>
    <property type="evidence" value="ECO:0007669"/>
    <property type="project" value="TreeGrafter"/>
</dbReference>
<reference evidence="2" key="1">
    <citation type="submission" date="2020-07" db="EMBL/GenBank/DDBJ databases">
        <title>Huge and variable diversity of episymbiotic CPR bacteria and DPANN archaea in groundwater ecosystems.</title>
        <authorList>
            <person name="He C.Y."/>
            <person name="Keren R."/>
            <person name="Whittaker M."/>
            <person name="Farag I.F."/>
            <person name="Doudna J."/>
            <person name="Cate J.H.D."/>
            <person name="Banfield J.F."/>
        </authorList>
    </citation>
    <scope>NUCLEOTIDE SEQUENCE</scope>
    <source>
        <strain evidence="2">NC_groundwater_1482_Ag_S-0.65um_47_24</strain>
    </source>
</reference>